<dbReference type="EMBL" id="BAABDC010000001">
    <property type="protein sequence ID" value="GAA3692741.1"/>
    <property type="molecule type" value="Genomic_DNA"/>
</dbReference>
<organism evidence="1 2">
    <name type="scientific">Terrabacter ginsenosidimutans</name>
    <dbReference type="NCBI Taxonomy" id="490575"/>
    <lineage>
        <taxon>Bacteria</taxon>
        <taxon>Bacillati</taxon>
        <taxon>Actinomycetota</taxon>
        <taxon>Actinomycetes</taxon>
        <taxon>Micrococcales</taxon>
        <taxon>Intrasporangiaceae</taxon>
        <taxon>Terrabacter</taxon>
    </lineage>
</organism>
<dbReference type="RefSeq" id="WP_344941371.1">
    <property type="nucleotide sequence ID" value="NZ_BAABDC010000001.1"/>
</dbReference>
<protein>
    <recommendedName>
        <fullName evidence="3">Thymidylate kinase</fullName>
    </recommendedName>
</protein>
<accession>A0ABP7CQ33</accession>
<name>A0ABP7CQ33_9MICO</name>
<sequence>MSRTVMVEGLPGSGKSTTARGIAAWLAGQRVEVEHWPEGRTDHPVDFEQVAVLSAADLHAWQSESPATSRALLGAAEPFGDVWLVRYQARPGLPPDLVERLRRRDAYDGDVPVEVHTRVLTDSWRRFGATEPHAVQVWECVLLQNPGCALVARADRPVDVLRRHVEGLVEAVRAHHPALVYLDTGDPGPALERAAAERPTGWLESVIDYHTSQGLGLRCGYRGFDGYVEFMRRRREMELQILEGLDLPMLVLPVGDGRWDEHTSAIRAFVADHVGLDLDGSGVGLPEPLPVA</sequence>
<keyword evidence="2" id="KW-1185">Reference proteome</keyword>
<comment type="caution">
    <text evidence="1">The sequence shown here is derived from an EMBL/GenBank/DDBJ whole genome shotgun (WGS) entry which is preliminary data.</text>
</comment>
<evidence type="ECO:0000313" key="2">
    <source>
        <dbReference type="Proteomes" id="UP001501468"/>
    </source>
</evidence>
<dbReference type="SUPFAM" id="SSF52540">
    <property type="entry name" value="P-loop containing nucleoside triphosphate hydrolases"/>
    <property type="match status" value="2"/>
</dbReference>
<evidence type="ECO:0000313" key="1">
    <source>
        <dbReference type="EMBL" id="GAA3692741.1"/>
    </source>
</evidence>
<dbReference type="Gene3D" id="3.40.50.300">
    <property type="entry name" value="P-loop containing nucleotide triphosphate hydrolases"/>
    <property type="match status" value="1"/>
</dbReference>
<evidence type="ECO:0008006" key="3">
    <source>
        <dbReference type="Google" id="ProtNLM"/>
    </source>
</evidence>
<proteinExistence type="predicted"/>
<dbReference type="Proteomes" id="UP001501468">
    <property type="component" value="Unassembled WGS sequence"/>
</dbReference>
<reference evidence="2" key="1">
    <citation type="journal article" date="2019" name="Int. J. Syst. Evol. Microbiol.">
        <title>The Global Catalogue of Microorganisms (GCM) 10K type strain sequencing project: providing services to taxonomists for standard genome sequencing and annotation.</title>
        <authorList>
            <consortium name="The Broad Institute Genomics Platform"/>
            <consortium name="The Broad Institute Genome Sequencing Center for Infectious Disease"/>
            <person name="Wu L."/>
            <person name="Ma J."/>
        </authorList>
    </citation>
    <scope>NUCLEOTIDE SEQUENCE [LARGE SCALE GENOMIC DNA]</scope>
    <source>
        <strain evidence="2">JCM 17125</strain>
    </source>
</reference>
<gene>
    <name evidence="1" type="ORF">GCM10022399_06320</name>
</gene>
<dbReference type="InterPro" id="IPR027417">
    <property type="entry name" value="P-loop_NTPase"/>
</dbReference>